<evidence type="ECO:0000256" key="1">
    <source>
        <dbReference type="SAM" id="SignalP"/>
    </source>
</evidence>
<proteinExistence type="predicted"/>
<reference evidence="2" key="3">
    <citation type="submission" date="2010-09" db="EMBL/GenBank/DDBJ databases">
        <title>Annotation of Gaeumannomyces graminis var. tritici R3-111a-1.</title>
        <authorList>
            <consortium name="The Broad Institute Genome Sequencing Platform"/>
            <person name="Ma L.-J."/>
            <person name="Dead R."/>
            <person name="Young S.K."/>
            <person name="Zeng Q."/>
            <person name="Gargeya S."/>
            <person name="Fitzgerald M."/>
            <person name="Haas B."/>
            <person name="Abouelleil A."/>
            <person name="Alvarado L."/>
            <person name="Arachchi H.M."/>
            <person name="Berlin A."/>
            <person name="Brown A."/>
            <person name="Chapman S.B."/>
            <person name="Chen Z."/>
            <person name="Dunbar C."/>
            <person name="Freedman E."/>
            <person name="Gearin G."/>
            <person name="Gellesch M."/>
            <person name="Goldberg J."/>
            <person name="Griggs A."/>
            <person name="Gujja S."/>
            <person name="Heiman D."/>
            <person name="Howarth C."/>
            <person name="Larson L."/>
            <person name="Lui A."/>
            <person name="MacDonald P.J.P."/>
            <person name="Mehta T."/>
            <person name="Montmayeur A."/>
            <person name="Murphy C."/>
            <person name="Neiman D."/>
            <person name="Pearson M."/>
            <person name="Priest M."/>
            <person name="Roberts A."/>
            <person name="Saif S."/>
            <person name="Shea T."/>
            <person name="Shenoy N."/>
            <person name="Sisk P."/>
            <person name="Stolte C."/>
            <person name="Sykes S."/>
            <person name="Yandava C."/>
            <person name="Wortman J."/>
            <person name="Nusbaum C."/>
            <person name="Birren B."/>
        </authorList>
    </citation>
    <scope>NUCLEOTIDE SEQUENCE</scope>
    <source>
        <strain evidence="2">R3-111a-1</strain>
    </source>
</reference>
<gene>
    <name evidence="3" type="primary">20351437</name>
    <name evidence="2" type="ORF">GGTG_10979</name>
</gene>
<dbReference type="EMBL" id="GL385400">
    <property type="protein sequence ID" value="EJT71725.1"/>
    <property type="molecule type" value="Genomic_DNA"/>
</dbReference>
<dbReference type="HOGENOM" id="CLU_185454_0_0_1"/>
<organism evidence="2">
    <name type="scientific">Gaeumannomyces tritici (strain R3-111a-1)</name>
    <name type="common">Wheat and barley take-all root rot fungus</name>
    <name type="synonym">Gaeumannomyces graminis var. tritici</name>
    <dbReference type="NCBI Taxonomy" id="644352"/>
    <lineage>
        <taxon>Eukaryota</taxon>
        <taxon>Fungi</taxon>
        <taxon>Dikarya</taxon>
        <taxon>Ascomycota</taxon>
        <taxon>Pezizomycotina</taxon>
        <taxon>Sordariomycetes</taxon>
        <taxon>Sordariomycetidae</taxon>
        <taxon>Magnaporthales</taxon>
        <taxon>Magnaporthaceae</taxon>
        <taxon>Gaeumannomyces</taxon>
    </lineage>
</organism>
<dbReference type="VEuPathDB" id="FungiDB:GGTG_10979"/>
<sequence length="94" mass="9971">MKFSAVIVFALGAAAAAVPDNSPVEDIELISREQPVEISELIARQTCNFNCPSAVRIRPVGCLRSCQSNCVHYACRGGNRAVCSDGVRNCVGST</sequence>
<keyword evidence="1" id="KW-0732">Signal</keyword>
<reference evidence="3" key="5">
    <citation type="submission" date="2018-04" db="UniProtKB">
        <authorList>
            <consortium name="EnsemblFungi"/>
        </authorList>
    </citation>
    <scope>IDENTIFICATION</scope>
    <source>
        <strain evidence="3">R3-111a-1</strain>
    </source>
</reference>
<evidence type="ECO:0000313" key="3">
    <source>
        <dbReference type="EnsemblFungi" id="EJT71725"/>
    </source>
</evidence>
<reference evidence="4" key="1">
    <citation type="submission" date="2010-07" db="EMBL/GenBank/DDBJ databases">
        <title>The genome sequence of Gaeumannomyces graminis var. tritici strain R3-111a-1.</title>
        <authorList>
            <consortium name="The Broad Institute Genome Sequencing Platform"/>
            <person name="Ma L.-J."/>
            <person name="Dead R."/>
            <person name="Young S."/>
            <person name="Zeng Q."/>
            <person name="Koehrsen M."/>
            <person name="Alvarado L."/>
            <person name="Berlin A."/>
            <person name="Chapman S.B."/>
            <person name="Chen Z."/>
            <person name="Freedman E."/>
            <person name="Gellesch M."/>
            <person name="Goldberg J."/>
            <person name="Griggs A."/>
            <person name="Gujja S."/>
            <person name="Heilman E.R."/>
            <person name="Heiman D."/>
            <person name="Hepburn T."/>
            <person name="Howarth C."/>
            <person name="Jen D."/>
            <person name="Larson L."/>
            <person name="Mehta T."/>
            <person name="Neiman D."/>
            <person name="Pearson M."/>
            <person name="Roberts A."/>
            <person name="Saif S."/>
            <person name="Shea T."/>
            <person name="Shenoy N."/>
            <person name="Sisk P."/>
            <person name="Stolte C."/>
            <person name="Sykes S."/>
            <person name="Walk T."/>
            <person name="White J."/>
            <person name="Yandava C."/>
            <person name="Haas B."/>
            <person name="Nusbaum C."/>
            <person name="Birren B."/>
        </authorList>
    </citation>
    <scope>NUCLEOTIDE SEQUENCE [LARGE SCALE GENOMIC DNA]</scope>
    <source>
        <strain evidence="4">R3-111a-1</strain>
    </source>
</reference>
<reference evidence="3" key="4">
    <citation type="journal article" date="2015" name="G3 (Bethesda)">
        <title>Genome sequences of three phytopathogenic species of the Magnaporthaceae family of fungi.</title>
        <authorList>
            <person name="Okagaki L.H."/>
            <person name="Nunes C.C."/>
            <person name="Sailsbery J."/>
            <person name="Clay B."/>
            <person name="Brown D."/>
            <person name="John T."/>
            <person name="Oh Y."/>
            <person name="Young N."/>
            <person name="Fitzgerald M."/>
            <person name="Haas B.J."/>
            <person name="Zeng Q."/>
            <person name="Young S."/>
            <person name="Adiconis X."/>
            <person name="Fan L."/>
            <person name="Levin J.Z."/>
            <person name="Mitchell T.K."/>
            <person name="Okubara P.A."/>
            <person name="Farman M.L."/>
            <person name="Kohn L.M."/>
            <person name="Birren B."/>
            <person name="Ma L.-J."/>
            <person name="Dean R.A."/>
        </authorList>
    </citation>
    <scope>NUCLEOTIDE SEQUENCE</scope>
    <source>
        <strain evidence="3">R3-111a-1</strain>
    </source>
</reference>
<feature type="chain" id="PRO_5015095176" evidence="1">
    <location>
        <begin position="17"/>
        <end position="94"/>
    </location>
</feature>
<reference evidence="2" key="2">
    <citation type="submission" date="2010-07" db="EMBL/GenBank/DDBJ databases">
        <authorList>
            <consortium name="The Broad Institute Genome Sequencing Platform"/>
            <consortium name="Broad Institute Genome Sequencing Center for Infectious Disease"/>
            <person name="Ma L.-J."/>
            <person name="Dead R."/>
            <person name="Young S."/>
            <person name="Zeng Q."/>
            <person name="Koehrsen M."/>
            <person name="Alvarado L."/>
            <person name="Berlin A."/>
            <person name="Chapman S.B."/>
            <person name="Chen Z."/>
            <person name="Freedman E."/>
            <person name="Gellesch M."/>
            <person name="Goldberg J."/>
            <person name="Griggs A."/>
            <person name="Gujja S."/>
            <person name="Heilman E.R."/>
            <person name="Heiman D."/>
            <person name="Hepburn T."/>
            <person name="Howarth C."/>
            <person name="Jen D."/>
            <person name="Larson L."/>
            <person name="Mehta T."/>
            <person name="Neiman D."/>
            <person name="Pearson M."/>
            <person name="Roberts A."/>
            <person name="Saif S."/>
            <person name="Shea T."/>
            <person name="Shenoy N."/>
            <person name="Sisk P."/>
            <person name="Stolte C."/>
            <person name="Sykes S."/>
            <person name="Walk T."/>
            <person name="White J."/>
            <person name="Yandava C."/>
            <person name="Haas B."/>
            <person name="Nusbaum C."/>
            <person name="Birren B."/>
        </authorList>
    </citation>
    <scope>NUCLEOTIDE SEQUENCE</scope>
    <source>
        <strain evidence="2">R3-111a-1</strain>
    </source>
</reference>
<evidence type="ECO:0000313" key="4">
    <source>
        <dbReference type="Proteomes" id="UP000006039"/>
    </source>
</evidence>
<feature type="signal peptide" evidence="1">
    <location>
        <begin position="1"/>
        <end position="16"/>
    </location>
</feature>
<dbReference type="RefSeq" id="XP_009227122.1">
    <property type="nucleotide sequence ID" value="XM_009228858.1"/>
</dbReference>
<dbReference type="AlphaFoldDB" id="J3PBV7"/>
<keyword evidence="4" id="KW-1185">Reference proteome</keyword>
<protein>
    <submittedName>
        <fullName evidence="2 3">Uncharacterized protein</fullName>
    </submittedName>
</protein>
<name>J3PBV7_GAET3</name>
<dbReference type="Proteomes" id="UP000006039">
    <property type="component" value="Unassembled WGS sequence"/>
</dbReference>
<accession>J3PBV7</accession>
<dbReference type="GeneID" id="20351437"/>
<dbReference type="EnsemblFungi" id="EJT71725">
    <property type="protein sequence ID" value="EJT71725"/>
    <property type="gene ID" value="GGTG_10979"/>
</dbReference>
<evidence type="ECO:0000313" key="2">
    <source>
        <dbReference type="EMBL" id="EJT71725.1"/>
    </source>
</evidence>